<gene>
    <name evidence="1" type="ORF">DDK22_24405</name>
</gene>
<dbReference type="GO" id="GO:0003697">
    <property type="term" value="F:single-stranded DNA binding"/>
    <property type="evidence" value="ECO:0007669"/>
    <property type="project" value="InterPro"/>
</dbReference>
<proteinExistence type="predicted"/>
<dbReference type="Proteomes" id="UP000253501">
    <property type="component" value="Unassembled WGS sequence"/>
</dbReference>
<dbReference type="SUPFAM" id="SSF143081">
    <property type="entry name" value="BB1717-like"/>
    <property type="match status" value="1"/>
</dbReference>
<organism evidence="1 2">
    <name type="scientific">Cupriavidus necator</name>
    <name type="common">Alcaligenes eutrophus</name>
    <name type="synonym">Ralstonia eutropha</name>
    <dbReference type="NCBI Taxonomy" id="106590"/>
    <lineage>
        <taxon>Bacteria</taxon>
        <taxon>Pseudomonadati</taxon>
        <taxon>Pseudomonadota</taxon>
        <taxon>Betaproteobacteria</taxon>
        <taxon>Burkholderiales</taxon>
        <taxon>Burkholderiaceae</taxon>
        <taxon>Cupriavidus</taxon>
    </lineage>
</organism>
<reference evidence="1 2" key="1">
    <citation type="submission" date="2018-04" db="EMBL/GenBank/DDBJ databases">
        <title>Cupriavidus necator CR12 genome sequencing and assembly.</title>
        <authorList>
            <person name="Ben Fekih I."/>
            <person name="Mazhar H.S."/>
            <person name="Bello S.K."/>
            <person name="Rensing C."/>
        </authorList>
    </citation>
    <scope>NUCLEOTIDE SEQUENCE [LARGE SCALE GENOMIC DNA]</scope>
    <source>
        <strain evidence="1 2">CR12</strain>
    </source>
</reference>
<sequence>MAYWAPAVSVQPEGAGFVLITDDAKGGLTDVNDSRPVVLSGVNAAAWVDPELTPRGASVLMHQHCFPAEAFQWWEVGVAVGNVLNQGKELIRSVAAV</sequence>
<protein>
    <submittedName>
        <fullName evidence="1">Uncharacterized protein</fullName>
    </submittedName>
</protein>
<dbReference type="AlphaFoldDB" id="A0A367PFH0"/>
<name>A0A367PFH0_CUPNE</name>
<dbReference type="Pfam" id="PF02586">
    <property type="entry name" value="SRAP"/>
    <property type="match status" value="1"/>
</dbReference>
<accession>A0A367PFH0</accession>
<dbReference type="InterPro" id="IPR036590">
    <property type="entry name" value="SRAP-like"/>
</dbReference>
<dbReference type="EMBL" id="QDHA01000064">
    <property type="protein sequence ID" value="RCJ05835.1"/>
    <property type="molecule type" value="Genomic_DNA"/>
</dbReference>
<dbReference type="Gene3D" id="3.90.1680.10">
    <property type="entry name" value="SOS response associated peptidase-like"/>
    <property type="match status" value="1"/>
</dbReference>
<comment type="caution">
    <text evidence="1">The sequence shown here is derived from an EMBL/GenBank/DDBJ whole genome shotgun (WGS) entry which is preliminary data.</text>
</comment>
<evidence type="ECO:0000313" key="1">
    <source>
        <dbReference type="EMBL" id="RCJ05835.1"/>
    </source>
</evidence>
<evidence type="ECO:0000313" key="2">
    <source>
        <dbReference type="Proteomes" id="UP000253501"/>
    </source>
</evidence>
<dbReference type="InterPro" id="IPR003738">
    <property type="entry name" value="SRAP"/>
</dbReference>
<dbReference type="GO" id="GO:0106300">
    <property type="term" value="P:protein-DNA covalent cross-linking repair"/>
    <property type="evidence" value="ECO:0007669"/>
    <property type="project" value="InterPro"/>
</dbReference>
<dbReference type="RefSeq" id="WP_114134160.1">
    <property type="nucleotide sequence ID" value="NZ_CP068435.1"/>
</dbReference>